<feature type="transmembrane region" description="Helical" evidence="8">
    <location>
        <begin position="277"/>
        <end position="300"/>
    </location>
</feature>
<dbReference type="InterPro" id="IPR051449">
    <property type="entry name" value="ABC-2_transporter_component"/>
</dbReference>
<keyword evidence="5 8" id="KW-0812">Transmembrane</keyword>
<dbReference type="EMBL" id="LT618793">
    <property type="protein sequence ID" value="SCQ82304.1"/>
    <property type="molecule type" value="Genomic_DNA"/>
</dbReference>
<evidence type="ECO:0000256" key="2">
    <source>
        <dbReference type="ARBA" id="ARBA00007783"/>
    </source>
</evidence>
<protein>
    <submittedName>
        <fullName evidence="9">ABC transporter</fullName>
    </submittedName>
</protein>
<dbReference type="AlphaFoldDB" id="A0A0A8QP09"/>
<evidence type="ECO:0000256" key="6">
    <source>
        <dbReference type="ARBA" id="ARBA00022989"/>
    </source>
</evidence>
<dbReference type="OrthoDB" id="9776218at2"/>
<dbReference type="PANTHER" id="PTHR30294:SF29">
    <property type="entry name" value="MULTIDRUG ABC TRANSPORTER PERMEASE YBHS-RELATED"/>
    <property type="match status" value="1"/>
</dbReference>
<evidence type="ECO:0000313" key="10">
    <source>
        <dbReference type="Proteomes" id="UP000250080"/>
    </source>
</evidence>
<dbReference type="GO" id="GO:0005886">
    <property type="term" value="C:plasma membrane"/>
    <property type="evidence" value="ECO:0007669"/>
    <property type="project" value="UniProtKB-SubCell"/>
</dbReference>
<evidence type="ECO:0000256" key="7">
    <source>
        <dbReference type="ARBA" id="ARBA00023136"/>
    </source>
</evidence>
<evidence type="ECO:0000256" key="5">
    <source>
        <dbReference type="ARBA" id="ARBA00022692"/>
    </source>
</evidence>
<dbReference type="GO" id="GO:0140359">
    <property type="term" value="F:ABC-type transporter activity"/>
    <property type="evidence" value="ECO:0007669"/>
    <property type="project" value="InterPro"/>
</dbReference>
<feature type="transmembrane region" description="Helical" evidence="8">
    <location>
        <begin position="20"/>
        <end position="37"/>
    </location>
</feature>
<dbReference type="PANTHER" id="PTHR30294">
    <property type="entry name" value="MEMBRANE COMPONENT OF ABC TRANSPORTER YHHJ-RELATED"/>
    <property type="match status" value="1"/>
</dbReference>
<feature type="transmembrane region" description="Helical" evidence="8">
    <location>
        <begin position="198"/>
        <end position="222"/>
    </location>
</feature>
<organism evidence="9 10">
    <name type="scientific">Propionibacterium freudenreichii</name>
    <dbReference type="NCBI Taxonomy" id="1744"/>
    <lineage>
        <taxon>Bacteria</taxon>
        <taxon>Bacillati</taxon>
        <taxon>Actinomycetota</taxon>
        <taxon>Actinomycetes</taxon>
        <taxon>Propionibacteriales</taxon>
        <taxon>Propionibacteriaceae</taxon>
        <taxon>Propionibacterium</taxon>
    </lineage>
</organism>
<feature type="transmembrane region" description="Helical" evidence="8">
    <location>
        <begin position="366"/>
        <end position="386"/>
    </location>
</feature>
<evidence type="ECO:0000256" key="8">
    <source>
        <dbReference type="SAM" id="Phobius"/>
    </source>
</evidence>
<dbReference type="RefSeq" id="WP_036942958.1">
    <property type="nucleotide sequence ID" value="NZ_CCYY01000025.1"/>
</dbReference>
<dbReference type="Proteomes" id="UP000250080">
    <property type="component" value="Chromosome I"/>
</dbReference>
<evidence type="ECO:0000256" key="4">
    <source>
        <dbReference type="ARBA" id="ARBA00022475"/>
    </source>
</evidence>
<dbReference type="InterPro" id="IPR013525">
    <property type="entry name" value="ABC2_TM"/>
</dbReference>
<dbReference type="PROSITE" id="PS51012">
    <property type="entry name" value="ABC_TM2"/>
    <property type="match status" value="1"/>
</dbReference>
<keyword evidence="3" id="KW-0813">Transport</keyword>
<evidence type="ECO:0000313" key="9">
    <source>
        <dbReference type="EMBL" id="SCQ82304.1"/>
    </source>
</evidence>
<feature type="transmembrane region" description="Helical" evidence="8">
    <location>
        <begin position="248"/>
        <end position="271"/>
    </location>
</feature>
<dbReference type="Pfam" id="PF12698">
    <property type="entry name" value="ABC2_membrane_3"/>
    <property type="match status" value="1"/>
</dbReference>
<feature type="transmembrane region" description="Helical" evidence="8">
    <location>
        <begin position="312"/>
        <end position="330"/>
    </location>
</feature>
<keyword evidence="6 8" id="KW-1133">Transmembrane helix</keyword>
<evidence type="ECO:0000256" key="3">
    <source>
        <dbReference type="ARBA" id="ARBA00022448"/>
    </source>
</evidence>
<dbReference type="InterPro" id="IPR047817">
    <property type="entry name" value="ABC2_TM_bact-type"/>
</dbReference>
<proteinExistence type="inferred from homology"/>
<comment type="similarity">
    <text evidence="2">Belongs to the ABC-2 integral membrane protein family.</text>
</comment>
<keyword evidence="7 8" id="KW-0472">Membrane</keyword>
<keyword evidence="4" id="KW-1003">Cell membrane</keyword>
<reference evidence="9 10" key="1">
    <citation type="submission" date="2016-09" db="EMBL/GenBank/DDBJ databases">
        <authorList>
            <person name="Laine KS P."/>
        </authorList>
    </citation>
    <scope>NUCLEOTIDE SEQUENCE [LARGE SCALE GENOMIC DNA]</scope>
    <source>
        <strain evidence="9">PFRJS-23</strain>
    </source>
</reference>
<gene>
    <name evidence="9" type="ORF">PFR_JS23_2175</name>
</gene>
<sequence>MRALVVKEFQELVRDRRTLAMLLLLPLLLLVIFGYAANFSVSKVSVTVIGRDAPTLAADLAQYPVAGQSLDISTDADATDPEQLLRERRADVVVQATDTAAAPSTAAPATAAPISERMHVYADGSRLFSAQAAQRAFTTLVAQDTQQHLAQIQAAAAAGAPAGSSAQGSAAVGSAAQAASNPGSVVTVLFNPDLKTSWVMVPGLIGLILTFIGTVITSIGLVRQRETGTLEQLAVMPLRSSSIILGKIIPYFLLALFDLVLITAVGVWLFGVPFRGSLLLFAAAAVIFLFVVLGFGVLISTASQTTGQAIQLAIMTVLPQVLLSGLIFPLDSMAAGVRWIGYCLPLTWFNQIAQGIMLRDAPAGSLLWPFVILAAMAVVFFGIATLRMRFSLTHGGARA</sequence>
<comment type="subcellular location">
    <subcellularLocation>
        <location evidence="1">Cell membrane</location>
        <topology evidence="1">Multi-pass membrane protein</topology>
    </subcellularLocation>
</comment>
<name>A0A0A8QP09_9ACTN</name>
<evidence type="ECO:0000256" key="1">
    <source>
        <dbReference type="ARBA" id="ARBA00004651"/>
    </source>
</evidence>
<accession>A0A0A8QP09</accession>